<comment type="caution">
    <text evidence="2">The sequence shown here is derived from an EMBL/GenBank/DDBJ whole genome shotgun (WGS) entry which is preliminary data.</text>
</comment>
<dbReference type="EMBL" id="JACGWK010000010">
    <property type="protein sequence ID" value="KAL0331481.1"/>
    <property type="molecule type" value="Genomic_DNA"/>
</dbReference>
<reference evidence="2" key="2">
    <citation type="journal article" date="2024" name="Plant">
        <title>Genomic evolution and insights into agronomic trait innovations of Sesamum species.</title>
        <authorList>
            <person name="Miao H."/>
            <person name="Wang L."/>
            <person name="Qu L."/>
            <person name="Liu H."/>
            <person name="Sun Y."/>
            <person name="Le M."/>
            <person name="Wang Q."/>
            <person name="Wei S."/>
            <person name="Zheng Y."/>
            <person name="Lin W."/>
            <person name="Duan Y."/>
            <person name="Cao H."/>
            <person name="Xiong S."/>
            <person name="Wang X."/>
            <person name="Wei L."/>
            <person name="Li C."/>
            <person name="Ma Q."/>
            <person name="Ju M."/>
            <person name="Zhao R."/>
            <person name="Li G."/>
            <person name="Mu C."/>
            <person name="Tian Q."/>
            <person name="Mei H."/>
            <person name="Zhang T."/>
            <person name="Gao T."/>
            <person name="Zhang H."/>
        </authorList>
    </citation>
    <scope>NUCLEOTIDE SEQUENCE</scope>
    <source>
        <strain evidence="2">G01</strain>
    </source>
</reference>
<accession>A0AAW2MMT5</accession>
<evidence type="ECO:0000256" key="1">
    <source>
        <dbReference type="SAM" id="MobiDB-lite"/>
    </source>
</evidence>
<sequence length="68" mass="7002">MDSHDTCVDSVASREESMEAIEGSVAPTSASRVGIGHKGVGLNAPISLDSVLAAGLLPEYAQILQMAF</sequence>
<name>A0AAW2MMT5_9LAMI</name>
<proteinExistence type="predicted"/>
<dbReference type="AlphaFoldDB" id="A0AAW2MMT5"/>
<reference evidence="2" key="1">
    <citation type="submission" date="2020-06" db="EMBL/GenBank/DDBJ databases">
        <authorList>
            <person name="Li T."/>
            <person name="Hu X."/>
            <person name="Zhang T."/>
            <person name="Song X."/>
            <person name="Zhang H."/>
            <person name="Dai N."/>
            <person name="Sheng W."/>
            <person name="Hou X."/>
            <person name="Wei L."/>
        </authorList>
    </citation>
    <scope>NUCLEOTIDE SEQUENCE</scope>
    <source>
        <strain evidence="2">G01</strain>
        <tissue evidence="2">Leaf</tissue>
    </source>
</reference>
<gene>
    <name evidence="2" type="ORF">Sangu_1693600</name>
</gene>
<protein>
    <submittedName>
        <fullName evidence="2">Uncharacterized protein</fullName>
    </submittedName>
</protein>
<feature type="region of interest" description="Disordered" evidence="1">
    <location>
        <begin position="1"/>
        <end position="25"/>
    </location>
</feature>
<feature type="compositionally biased region" description="Basic and acidic residues" evidence="1">
    <location>
        <begin position="1"/>
        <end position="17"/>
    </location>
</feature>
<organism evidence="2">
    <name type="scientific">Sesamum angustifolium</name>
    <dbReference type="NCBI Taxonomy" id="2727405"/>
    <lineage>
        <taxon>Eukaryota</taxon>
        <taxon>Viridiplantae</taxon>
        <taxon>Streptophyta</taxon>
        <taxon>Embryophyta</taxon>
        <taxon>Tracheophyta</taxon>
        <taxon>Spermatophyta</taxon>
        <taxon>Magnoliopsida</taxon>
        <taxon>eudicotyledons</taxon>
        <taxon>Gunneridae</taxon>
        <taxon>Pentapetalae</taxon>
        <taxon>asterids</taxon>
        <taxon>lamiids</taxon>
        <taxon>Lamiales</taxon>
        <taxon>Pedaliaceae</taxon>
        <taxon>Sesamum</taxon>
    </lineage>
</organism>
<evidence type="ECO:0000313" key="2">
    <source>
        <dbReference type="EMBL" id="KAL0331481.1"/>
    </source>
</evidence>